<keyword evidence="1" id="KW-0812">Transmembrane</keyword>
<dbReference type="AlphaFoldDB" id="A0A0C3BU03"/>
<dbReference type="InterPro" id="IPR045339">
    <property type="entry name" value="DUF6534"/>
</dbReference>
<feature type="transmembrane region" description="Helical" evidence="1">
    <location>
        <begin position="295"/>
        <end position="319"/>
    </location>
</feature>
<feature type="transmembrane region" description="Helical" evidence="1">
    <location>
        <begin position="257"/>
        <end position="279"/>
    </location>
</feature>
<keyword evidence="1" id="KW-0472">Membrane</keyword>
<feature type="transmembrane region" description="Helical" evidence="1">
    <location>
        <begin position="170"/>
        <end position="191"/>
    </location>
</feature>
<dbReference type="EMBL" id="KN832974">
    <property type="protein sequence ID" value="KIM90033.1"/>
    <property type="molecule type" value="Genomic_DNA"/>
</dbReference>
<dbReference type="OrthoDB" id="2535105at2759"/>
<organism evidence="3 4">
    <name type="scientific">Piloderma croceum (strain F 1598)</name>
    <dbReference type="NCBI Taxonomy" id="765440"/>
    <lineage>
        <taxon>Eukaryota</taxon>
        <taxon>Fungi</taxon>
        <taxon>Dikarya</taxon>
        <taxon>Basidiomycota</taxon>
        <taxon>Agaricomycotina</taxon>
        <taxon>Agaricomycetes</taxon>
        <taxon>Agaricomycetidae</taxon>
        <taxon>Atheliales</taxon>
        <taxon>Atheliaceae</taxon>
        <taxon>Piloderma</taxon>
    </lineage>
</organism>
<dbReference type="Proteomes" id="UP000054166">
    <property type="component" value="Unassembled WGS sequence"/>
</dbReference>
<gene>
    <name evidence="3" type="ORF">PILCRDRAFT_84795</name>
</gene>
<accession>A0A0C3BU03</accession>
<name>A0A0C3BU03_PILCF</name>
<evidence type="ECO:0000313" key="3">
    <source>
        <dbReference type="EMBL" id="KIM90033.1"/>
    </source>
</evidence>
<protein>
    <recommendedName>
        <fullName evidence="2">DUF6534 domain-containing protein</fullName>
    </recommendedName>
</protein>
<proteinExistence type="predicted"/>
<keyword evidence="1" id="KW-1133">Transmembrane helix</keyword>
<reference evidence="3 4" key="1">
    <citation type="submission" date="2014-04" db="EMBL/GenBank/DDBJ databases">
        <authorList>
            <consortium name="DOE Joint Genome Institute"/>
            <person name="Kuo A."/>
            <person name="Tarkka M."/>
            <person name="Buscot F."/>
            <person name="Kohler A."/>
            <person name="Nagy L.G."/>
            <person name="Floudas D."/>
            <person name="Copeland A."/>
            <person name="Barry K.W."/>
            <person name="Cichocki N."/>
            <person name="Veneault-Fourrey C."/>
            <person name="LaButti K."/>
            <person name="Lindquist E.A."/>
            <person name="Lipzen A."/>
            <person name="Lundell T."/>
            <person name="Morin E."/>
            <person name="Murat C."/>
            <person name="Sun H."/>
            <person name="Tunlid A."/>
            <person name="Henrissat B."/>
            <person name="Grigoriev I.V."/>
            <person name="Hibbett D.S."/>
            <person name="Martin F."/>
            <person name="Nordberg H.P."/>
            <person name="Cantor M.N."/>
            <person name="Hua S.X."/>
        </authorList>
    </citation>
    <scope>NUCLEOTIDE SEQUENCE [LARGE SCALE GENOMIC DNA]</scope>
    <source>
        <strain evidence="3 4">F 1598</strain>
    </source>
</reference>
<dbReference type="InParanoid" id="A0A0C3BU03"/>
<dbReference type="Pfam" id="PF20152">
    <property type="entry name" value="DUF6534"/>
    <property type="match status" value="1"/>
</dbReference>
<evidence type="ECO:0000313" key="4">
    <source>
        <dbReference type="Proteomes" id="UP000054166"/>
    </source>
</evidence>
<keyword evidence="4" id="KW-1185">Reference proteome</keyword>
<sequence>MDSSVHCAQTDIIGARCPDVTCEANWSRATKGDKMISGKWVHHPFDPCRPMAMYVPWKPNYYQSLFSSVMSVATPAPLDSVPALDSNLYLADTYGLWGIVVRPVVFSGSRIFKCSFTHSLTKMIVSGANFLFEIRFLDAFHLALVSHSMYFYLISNYANPLELTHVVWNFHLQLIVNVVTVSLSSLYRHFTLIVYGSSLRLTAGTSNGNSHLGLWCVAVSFFVLHVSALTFQTSLVIGATAICVDFAKMDLIKWSNILALTTASAVDVLIAVSLCFTLARLRTGFEKTDSMLKSLMLYVLNTGVLTSLCSLAVVSLPLFKYVAYPHNFIFLAVELPMTKLYNNAFVAMFNHGIIFRQLSIKLGIHPTWGVSDSGSSRRPDSEEHKTAKRFGILGTLMFSRSVVEIDDSRSVYREESINEDETCCAANEVYDEHLRLCTGPGQRRDGTDIIYSFDIDEPLFIAVCQVNNTVNCTRSGGSFRVLAGTATWRQDTTLNLKGGYFARLPQE</sequence>
<feature type="domain" description="DUF6534" evidence="2">
    <location>
        <begin position="264"/>
        <end position="350"/>
    </location>
</feature>
<feature type="transmembrane region" description="Helical" evidence="1">
    <location>
        <begin position="139"/>
        <end position="158"/>
    </location>
</feature>
<feature type="transmembrane region" description="Helical" evidence="1">
    <location>
        <begin position="212"/>
        <end position="237"/>
    </location>
</feature>
<reference evidence="4" key="2">
    <citation type="submission" date="2015-01" db="EMBL/GenBank/DDBJ databases">
        <title>Evolutionary Origins and Diversification of the Mycorrhizal Mutualists.</title>
        <authorList>
            <consortium name="DOE Joint Genome Institute"/>
            <consortium name="Mycorrhizal Genomics Consortium"/>
            <person name="Kohler A."/>
            <person name="Kuo A."/>
            <person name="Nagy L.G."/>
            <person name="Floudas D."/>
            <person name="Copeland A."/>
            <person name="Barry K.W."/>
            <person name="Cichocki N."/>
            <person name="Veneault-Fourrey C."/>
            <person name="LaButti K."/>
            <person name="Lindquist E.A."/>
            <person name="Lipzen A."/>
            <person name="Lundell T."/>
            <person name="Morin E."/>
            <person name="Murat C."/>
            <person name="Riley R."/>
            <person name="Ohm R."/>
            <person name="Sun H."/>
            <person name="Tunlid A."/>
            <person name="Henrissat B."/>
            <person name="Grigoriev I.V."/>
            <person name="Hibbett D.S."/>
            <person name="Martin F."/>
        </authorList>
    </citation>
    <scope>NUCLEOTIDE SEQUENCE [LARGE SCALE GENOMIC DNA]</scope>
    <source>
        <strain evidence="4">F 1598</strain>
    </source>
</reference>
<dbReference type="HOGENOM" id="CLU_537597_0_0_1"/>
<evidence type="ECO:0000259" key="2">
    <source>
        <dbReference type="Pfam" id="PF20152"/>
    </source>
</evidence>
<evidence type="ECO:0000256" key="1">
    <source>
        <dbReference type="SAM" id="Phobius"/>
    </source>
</evidence>